<reference evidence="1" key="1">
    <citation type="submission" date="2020-11" db="EMBL/GenBank/DDBJ databases">
        <authorList>
            <person name="Davenport K.M."/>
            <person name="Bickhart D.M."/>
            <person name="Smith T.P.L."/>
            <person name="Murdoch B.M."/>
            <person name="Rosen B.D."/>
        </authorList>
    </citation>
    <scope>NUCLEOTIDE SEQUENCE [LARGE SCALE GENOMIC DNA]</scope>
    <source>
        <strain evidence="1">OAR_USU_Benz2616</strain>
    </source>
</reference>
<reference evidence="1" key="2">
    <citation type="submission" date="2025-08" db="UniProtKB">
        <authorList>
            <consortium name="Ensembl"/>
        </authorList>
    </citation>
    <scope>IDENTIFICATION</scope>
</reference>
<gene>
    <name evidence="1" type="primary">LOC101119459</name>
</gene>
<dbReference type="Ensembl" id="ENSOART00020062304.1">
    <property type="protein sequence ID" value="ENSOARP00020057465.1"/>
    <property type="gene ID" value="ENSOARG00020023432.2"/>
</dbReference>
<protein>
    <submittedName>
        <fullName evidence="1">Uncharacterized protein</fullName>
    </submittedName>
</protein>
<sequence>RVRGPGGGKSVVFGTNSASAFSVVPGPLSLLVRSRVPLPATLGGRAGWRPRSDGRQRQHPGDLPNPGIDPGSPALQVDSLPAELPNSAWDNMPTAKQLADIGYKTFSTSMMLLTVYGGYLCSVRAYHYFQRRSSQRQAAEEQKTSGAL</sequence>
<organism evidence="1">
    <name type="scientific">Ovis aries</name>
    <name type="common">Sheep</name>
    <dbReference type="NCBI Taxonomy" id="9940"/>
    <lineage>
        <taxon>Eukaryota</taxon>
        <taxon>Metazoa</taxon>
        <taxon>Chordata</taxon>
        <taxon>Craniata</taxon>
        <taxon>Vertebrata</taxon>
        <taxon>Euteleostomi</taxon>
        <taxon>Mammalia</taxon>
        <taxon>Eutheria</taxon>
        <taxon>Laurasiatheria</taxon>
        <taxon>Artiodactyla</taxon>
        <taxon>Ruminantia</taxon>
        <taxon>Pecora</taxon>
        <taxon>Bovidae</taxon>
        <taxon>Caprinae</taxon>
        <taxon>Ovis</taxon>
    </lineage>
</organism>
<evidence type="ECO:0000313" key="1">
    <source>
        <dbReference type="Ensembl" id="ENSOARP00020057465.1"/>
    </source>
</evidence>
<name>A0AC11EEK7_SHEEP</name>
<accession>A0AC11EEK7</accession>
<reference evidence="1" key="3">
    <citation type="submission" date="2025-09" db="UniProtKB">
        <authorList>
            <consortium name="Ensembl"/>
        </authorList>
    </citation>
    <scope>IDENTIFICATION</scope>
</reference>
<proteinExistence type="predicted"/>